<proteinExistence type="predicted"/>
<dbReference type="Proteomes" id="UP000295411">
    <property type="component" value="Unassembled WGS sequence"/>
</dbReference>
<comment type="caution">
    <text evidence="3">The sequence shown here is derived from an EMBL/GenBank/DDBJ whole genome shotgun (WGS) entry which is preliminary data.</text>
</comment>
<organism evidence="3 4">
    <name type="scientific">Arthrobacter crusticola</name>
    <dbReference type="NCBI Taxonomy" id="2547960"/>
    <lineage>
        <taxon>Bacteria</taxon>
        <taxon>Bacillati</taxon>
        <taxon>Actinomycetota</taxon>
        <taxon>Actinomycetes</taxon>
        <taxon>Micrococcales</taxon>
        <taxon>Micrococcaceae</taxon>
        <taxon>Arthrobacter</taxon>
    </lineage>
</organism>
<evidence type="ECO:0000313" key="3">
    <source>
        <dbReference type="EMBL" id="TDK23542.1"/>
    </source>
</evidence>
<dbReference type="GO" id="GO:0008237">
    <property type="term" value="F:metallopeptidase activity"/>
    <property type="evidence" value="ECO:0007669"/>
    <property type="project" value="InterPro"/>
</dbReference>
<dbReference type="PANTHER" id="PTHR46580:SF4">
    <property type="entry name" value="ATP_GTP-BINDING PROTEIN"/>
    <property type="match status" value="1"/>
</dbReference>
<dbReference type="InterPro" id="IPR028994">
    <property type="entry name" value="Integrin_alpha_N"/>
</dbReference>
<dbReference type="Gene3D" id="2.20.25.650">
    <property type="entry name" value="Tachylectin-2-like"/>
    <property type="match status" value="1"/>
</dbReference>
<sequence>MTSEDEVTSFVPPVDWDPRKNTTAPPRLGEEFLEDHSAGAESEAGGDGFHAAATAPRSGTFKVTLVTVQLLGKTKADTDAINMTAARNSIISAHSYWRGASSGRLAISKVNEYRHVSKTARITDSYNVIMDKVTKELGWGYRPYESLVIFVPHKDLNYNGSWGILGGGFTDSDTSGRVIMPYPSLLTNNVVTHEFGHVLGLHHANSLACNNGRPDVARGSAGWADPACWSSEYGDTTDLMGFAQPSSPVIDAFLWEYGRFGNGNEILNAGIATGSKQYTLRPWAGTAVNRAVKFIDPVSKETYYLELRLPVGYDTATAVNGNRGVKITKKDVLGWSGNASIALTPNSLRWGWGNSNLTWQAGQTFTTHAGTRVTINSITSSSAVVTVAAKSTVVPVVLDKSLMVVNAGDFNGSGTDDLVSRRTDGTLWFHDGTGTGSFRAPVRIGSGWGIYSQLIGGQDFNGDGRPDLVGRKTDGTLWFYAGTGAVSATAEGYRGAVKSGAGWNAFDIMVSPGDFTGDRRADLIARKPDGTLWLYRGTGTGPGIVTGAVRIGTGGWTGFNMITGAGDYTGDGRADLLARKPDGTLWLYQGTGNVSTTSNGYLPGRAIATGWSGYADVVGASDFNRDGKTDLVGFKADMSLWFFAGTAMTDNGYKPAVRTATSGWQDYTALVSPGDFNANGTRDLIGRKKDGTLWFLNGNGSGGYGTALKIGARGWNSFAQILAPGDFNADGRADLLARHTDGSLWFYAGTGTVNTTNEGYKPGRKIAATGWQNFDQVITPGDYNGDAKPDLLGRRADGTLWFWPGTGTVSATSRGYGTAVRIGTGGWQNFNHVLSPGDFNGDKRNDLIARKPDGTLWFYPGTGTINTTNPGYKPATKIGASGWNTYTHILSPGDITRDTKPDLLATRTDGSLWRYTGTGMPTNPGYTTATTAGKL</sequence>
<protein>
    <submittedName>
        <fullName evidence="3">Uncharacterized protein</fullName>
    </submittedName>
</protein>
<dbReference type="EMBL" id="SMTK01000006">
    <property type="protein sequence ID" value="TDK23542.1"/>
    <property type="molecule type" value="Genomic_DNA"/>
</dbReference>
<dbReference type="Pfam" id="PF13517">
    <property type="entry name" value="FG-GAP_3"/>
    <property type="match status" value="4"/>
</dbReference>
<evidence type="ECO:0000256" key="2">
    <source>
        <dbReference type="SAM" id="MobiDB-lite"/>
    </source>
</evidence>
<reference evidence="3 4" key="1">
    <citation type="submission" date="2019-03" db="EMBL/GenBank/DDBJ databases">
        <title>Arthrobacter sp. nov., an bacterium isolated from biocrust in Mu Us Desert.</title>
        <authorList>
            <person name="Lixiong L."/>
        </authorList>
    </citation>
    <scope>NUCLEOTIDE SEQUENCE [LARGE SCALE GENOMIC DNA]</scope>
    <source>
        <strain evidence="3 4">SLN-3</strain>
    </source>
</reference>
<evidence type="ECO:0000256" key="1">
    <source>
        <dbReference type="ARBA" id="ARBA00022729"/>
    </source>
</evidence>
<dbReference type="InterPro" id="IPR024079">
    <property type="entry name" value="MetalloPept_cat_dom_sf"/>
</dbReference>
<dbReference type="PANTHER" id="PTHR46580">
    <property type="entry name" value="SENSOR KINASE-RELATED"/>
    <property type="match status" value="1"/>
</dbReference>
<feature type="region of interest" description="Disordered" evidence="2">
    <location>
        <begin position="1"/>
        <end position="31"/>
    </location>
</feature>
<accession>A0A4V3ALL9</accession>
<dbReference type="OrthoDB" id="3758789at2"/>
<evidence type="ECO:0000313" key="4">
    <source>
        <dbReference type="Proteomes" id="UP000295411"/>
    </source>
</evidence>
<dbReference type="SUPFAM" id="SSF55486">
    <property type="entry name" value="Metalloproteases ('zincins'), catalytic domain"/>
    <property type="match status" value="2"/>
</dbReference>
<dbReference type="InterPro" id="IPR013517">
    <property type="entry name" value="FG-GAP"/>
</dbReference>
<keyword evidence="4" id="KW-1185">Reference proteome</keyword>
<dbReference type="SUPFAM" id="SSF69318">
    <property type="entry name" value="Integrin alpha N-terminal domain"/>
    <property type="match status" value="2"/>
</dbReference>
<dbReference type="SUPFAM" id="SSF50934">
    <property type="entry name" value="Tachylectin-2"/>
    <property type="match status" value="1"/>
</dbReference>
<dbReference type="InterPro" id="IPR036813">
    <property type="entry name" value="Tachylectin2_sf"/>
</dbReference>
<dbReference type="Gene3D" id="2.115.10.10">
    <property type="entry name" value="Tachylectin 2"/>
    <property type="match status" value="3"/>
</dbReference>
<gene>
    <name evidence="3" type="ORF">E2F48_16275</name>
</gene>
<dbReference type="RefSeq" id="WP_133405007.1">
    <property type="nucleotide sequence ID" value="NZ_SMTK01000006.1"/>
</dbReference>
<dbReference type="Gene3D" id="3.40.390.10">
    <property type="entry name" value="Collagenase (Catalytic Domain)"/>
    <property type="match status" value="1"/>
</dbReference>
<keyword evidence="1" id="KW-0732">Signal</keyword>
<name>A0A4V3ALL9_9MICC</name>
<dbReference type="AlphaFoldDB" id="A0A4V3ALL9"/>